<dbReference type="Gene3D" id="3.90.70.10">
    <property type="entry name" value="Cysteine proteinases"/>
    <property type="match status" value="1"/>
</dbReference>
<dbReference type="RefSeq" id="WP_253059289.1">
    <property type="nucleotide sequence ID" value="NZ_JAMXWM010000004.1"/>
</dbReference>
<reference evidence="4" key="1">
    <citation type="journal article" date="2019" name="Int. J. Syst. Evol. Microbiol.">
        <title>The Global Catalogue of Microorganisms (GCM) 10K type strain sequencing project: providing services to taxonomists for standard genome sequencing and annotation.</title>
        <authorList>
            <consortium name="The Broad Institute Genomics Platform"/>
            <consortium name="The Broad Institute Genome Sequencing Center for Infectious Disease"/>
            <person name="Wu L."/>
            <person name="Ma J."/>
        </authorList>
    </citation>
    <scope>NUCLEOTIDE SEQUENCE [LARGE SCALE GENOMIC DNA]</scope>
    <source>
        <strain evidence="4">TISTR 2466</strain>
    </source>
</reference>
<dbReference type="InterPro" id="IPR039563">
    <property type="entry name" value="Peptidase_C39_single_dom"/>
</dbReference>
<dbReference type="InterPro" id="IPR039564">
    <property type="entry name" value="Peptidase_C39-like"/>
</dbReference>
<dbReference type="PANTHER" id="PTHR37806:SF1">
    <property type="entry name" value="PEPTIDASE C39-LIKE DOMAIN-CONTAINING PROTEIN"/>
    <property type="match status" value="1"/>
</dbReference>
<evidence type="ECO:0000313" key="3">
    <source>
        <dbReference type="EMBL" id="MFD2692356.1"/>
    </source>
</evidence>
<dbReference type="PIRSF" id="PIRSF032442">
    <property type="entry name" value="UCP032442"/>
    <property type="match status" value="1"/>
</dbReference>
<dbReference type="Proteomes" id="UP001597399">
    <property type="component" value="Unassembled WGS sequence"/>
</dbReference>
<dbReference type="InterPro" id="IPR016997">
    <property type="entry name" value="UCP032442"/>
</dbReference>
<dbReference type="Pfam" id="PF13529">
    <property type="entry name" value="Peptidase_C39_2"/>
    <property type="match status" value="1"/>
</dbReference>
<keyword evidence="1" id="KW-0472">Membrane</keyword>
<evidence type="ECO:0000256" key="1">
    <source>
        <dbReference type="SAM" id="Phobius"/>
    </source>
</evidence>
<keyword evidence="1" id="KW-1133">Transmembrane helix</keyword>
<accession>A0ABW5RYE1</accession>
<keyword evidence="1" id="KW-0812">Transmembrane</keyword>
<dbReference type="PANTHER" id="PTHR37806">
    <property type="entry name" value="LMO0724 PROTEIN"/>
    <property type="match status" value="1"/>
</dbReference>
<comment type="caution">
    <text evidence="3">The sequence shown here is derived from an EMBL/GenBank/DDBJ whole genome shotgun (WGS) entry which is preliminary data.</text>
</comment>
<proteinExistence type="predicted"/>
<protein>
    <submittedName>
        <fullName evidence="3">C39 family peptidase</fullName>
    </submittedName>
</protein>
<dbReference type="CDD" id="cd02549">
    <property type="entry name" value="Peptidase_C39A"/>
    <property type="match status" value="1"/>
</dbReference>
<dbReference type="EMBL" id="JBHUMQ010000003">
    <property type="protein sequence ID" value="MFD2692356.1"/>
    <property type="molecule type" value="Genomic_DNA"/>
</dbReference>
<evidence type="ECO:0000313" key="4">
    <source>
        <dbReference type="Proteomes" id="UP001597399"/>
    </source>
</evidence>
<evidence type="ECO:0000259" key="2">
    <source>
        <dbReference type="Pfam" id="PF13529"/>
    </source>
</evidence>
<keyword evidence="4" id="KW-1185">Reference proteome</keyword>
<organism evidence="3 4">
    <name type="scientific">Sporolactobacillus shoreicorticis</name>
    <dbReference type="NCBI Taxonomy" id="1923877"/>
    <lineage>
        <taxon>Bacteria</taxon>
        <taxon>Bacillati</taxon>
        <taxon>Bacillota</taxon>
        <taxon>Bacilli</taxon>
        <taxon>Bacillales</taxon>
        <taxon>Sporolactobacillaceae</taxon>
        <taxon>Sporolactobacillus</taxon>
    </lineage>
</organism>
<sequence>MHFKKHWLSWFLAFDIVLAALLFVLYSPENRSIRRRWISDVFFEADRIKKETTGQPRKRSARIDAPFILQKPELPRGCEVTSLAMLLQKAGIRVGKMELAREIKHVPYYQNRQFGNPNEGFVGSMEDAKKRGYGVYHEPLAQLGRRYLPSRIIDLSDKSFDAVFAQLNDGIPVVVITNVTFKPLAKNYFHYWRTSSGGTVKVTNQEHAVLITGYDQNKIIVNDPLRGKNTITDRASFIKAWEQMGGQAISYRRSTLF</sequence>
<name>A0ABW5RYE1_9BACL</name>
<gene>
    <name evidence="3" type="ORF">ACFSUE_01685</name>
</gene>
<feature type="domain" description="Peptidase C39-like" evidence="2">
    <location>
        <begin position="64"/>
        <end position="224"/>
    </location>
</feature>
<feature type="transmembrane region" description="Helical" evidence="1">
    <location>
        <begin position="6"/>
        <end position="26"/>
    </location>
</feature>